<dbReference type="HOGENOM" id="CLU_2232016_0_0_9"/>
<sequence>MDRLKIIVSAALYLGDIAFIYGIYILCAHKIPYAKKISIDEANIKDFCLREGLIFMGWGCLSLLMTIYIALTNHVPENYLIVLSFLGMFILLLLRIKNNKHYMKD</sequence>
<keyword evidence="3" id="KW-1185">Reference proteome</keyword>
<feature type="transmembrane region" description="Helical" evidence="1">
    <location>
        <begin position="77"/>
        <end position="94"/>
    </location>
</feature>
<dbReference type="Proteomes" id="UP000003157">
    <property type="component" value="Unassembled WGS sequence"/>
</dbReference>
<evidence type="ECO:0008006" key="4">
    <source>
        <dbReference type="Google" id="ProtNLM"/>
    </source>
</evidence>
<feature type="transmembrane region" description="Helical" evidence="1">
    <location>
        <begin position="6"/>
        <end position="27"/>
    </location>
</feature>
<dbReference type="GeneID" id="78229521"/>
<proteinExistence type="predicted"/>
<dbReference type="AlphaFoldDB" id="E7G5L2"/>
<dbReference type="STRING" id="100884.GCA_000269565_01651"/>
<dbReference type="EMBL" id="ADKX01000001">
    <property type="protein sequence ID" value="EFW06513.1"/>
    <property type="molecule type" value="Genomic_DNA"/>
</dbReference>
<evidence type="ECO:0000313" key="2">
    <source>
        <dbReference type="EMBL" id="EFW06513.1"/>
    </source>
</evidence>
<keyword evidence="1" id="KW-0812">Transmembrane</keyword>
<protein>
    <recommendedName>
        <fullName evidence="4">DUF3784 domain-containing protein</fullName>
    </recommendedName>
</protein>
<gene>
    <name evidence="2" type="ORF">HMPREF9488_00050</name>
</gene>
<organism evidence="2 3">
    <name type="scientific">Coprobacillus cateniformis</name>
    <dbReference type="NCBI Taxonomy" id="100884"/>
    <lineage>
        <taxon>Bacteria</taxon>
        <taxon>Bacillati</taxon>
        <taxon>Bacillota</taxon>
        <taxon>Erysipelotrichia</taxon>
        <taxon>Erysipelotrichales</taxon>
        <taxon>Coprobacillaceae</taxon>
        <taxon>Coprobacillus</taxon>
    </lineage>
</organism>
<accession>E7G5L2</accession>
<evidence type="ECO:0000313" key="3">
    <source>
        <dbReference type="Proteomes" id="UP000003157"/>
    </source>
</evidence>
<keyword evidence="1" id="KW-0472">Membrane</keyword>
<comment type="caution">
    <text evidence="2">The sequence shown here is derived from an EMBL/GenBank/DDBJ whole genome shotgun (WGS) entry which is preliminary data.</text>
</comment>
<evidence type="ECO:0000256" key="1">
    <source>
        <dbReference type="SAM" id="Phobius"/>
    </source>
</evidence>
<feature type="transmembrane region" description="Helical" evidence="1">
    <location>
        <begin position="48"/>
        <end position="71"/>
    </location>
</feature>
<dbReference type="RefSeq" id="WP_008787178.1">
    <property type="nucleotide sequence ID" value="NZ_AKCB01000001.1"/>
</dbReference>
<name>E7G5L2_9FIRM</name>
<reference evidence="2 3" key="1">
    <citation type="submission" date="2010-12" db="EMBL/GenBank/DDBJ databases">
        <title>The Genome Sequence of Coprobacillus sp. strain 29_1.</title>
        <authorList>
            <consortium name="The Broad Institute Genome Sequencing Platform"/>
            <person name="Earl A."/>
            <person name="Ward D."/>
            <person name="Feldgarden M."/>
            <person name="Gevers D."/>
            <person name="Daigneault M."/>
            <person name="Sibley C.D."/>
            <person name="White A."/>
            <person name="Strauss J."/>
            <person name="Allen-Vercoe E."/>
            <person name="Young S.K."/>
            <person name="Zeng Q."/>
            <person name="Gargeya S."/>
            <person name="Fitzgerald M."/>
            <person name="Haas B."/>
            <person name="Abouelleil A."/>
            <person name="Alvarado L."/>
            <person name="Arachchi H.M."/>
            <person name="Berlin A."/>
            <person name="Brown A."/>
            <person name="Chapman S.B."/>
            <person name="Chen Z."/>
            <person name="Dunbar C."/>
            <person name="Freedman E."/>
            <person name="Gearin G."/>
            <person name="Gellesch M."/>
            <person name="Goldberg J."/>
            <person name="Griggs A."/>
            <person name="Gujja S."/>
            <person name="Heilman E."/>
            <person name="Heiman D."/>
            <person name="Howarth C."/>
            <person name="Larson L."/>
            <person name="Lui A."/>
            <person name="MacDonald P.J.P."/>
            <person name="Mehta T."/>
            <person name="Montmayeur A."/>
            <person name="Murphy C."/>
            <person name="Neiman D."/>
            <person name="Pearson M."/>
            <person name="Priest M."/>
            <person name="Roberts A."/>
            <person name="Saif S."/>
            <person name="Shea T."/>
            <person name="Shenoy N."/>
            <person name="Sisk P."/>
            <person name="Stolte C."/>
            <person name="Sykes S."/>
            <person name="White J."/>
            <person name="Yandava C."/>
            <person name="Nusbaum C."/>
            <person name="Birren B."/>
        </authorList>
    </citation>
    <scope>NUCLEOTIDE SEQUENCE [LARGE SCALE GENOMIC DNA]</scope>
    <source>
        <strain evidence="2 3">29_1</strain>
    </source>
</reference>
<keyword evidence="1" id="KW-1133">Transmembrane helix</keyword>